<feature type="chain" id="PRO_5021289550" description="EGF-like domain-containing protein" evidence="10">
    <location>
        <begin position="18"/>
        <end position="111"/>
    </location>
</feature>
<dbReference type="SUPFAM" id="SSF57196">
    <property type="entry name" value="EGF/Laminin"/>
    <property type="match status" value="2"/>
</dbReference>
<feature type="domain" description="EGF-like" evidence="11">
    <location>
        <begin position="27"/>
        <end position="68"/>
    </location>
</feature>
<dbReference type="Pfam" id="PF07645">
    <property type="entry name" value="EGF_CA"/>
    <property type="match status" value="1"/>
</dbReference>
<dbReference type="Proteomes" id="UP000314982">
    <property type="component" value="Unassembled WGS sequence"/>
</dbReference>
<comment type="caution">
    <text evidence="9">Lacks conserved residue(s) required for the propagation of feature annotation.</text>
</comment>
<comment type="subcellular location">
    <subcellularLocation>
        <location evidence="1">Secreted</location>
    </subcellularLocation>
</comment>
<dbReference type="InterPro" id="IPR001881">
    <property type="entry name" value="EGF-like_Ca-bd_dom"/>
</dbReference>
<evidence type="ECO:0000256" key="1">
    <source>
        <dbReference type="ARBA" id="ARBA00004613"/>
    </source>
</evidence>
<dbReference type="AlphaFoldDB" id="A0A4W5MC58"/>
<evidence type="ECO:0000313" key="13">
    <source>
        <dbReference type="Proteomes" id="UP000314982"/>
    </source>
</evidence>
<dbReference type="Pfam" id="PF14670">
    <property type="entry name" value="FXa_inhibition"/>
    <property type="match status" value="1"/>
</dbReference>
<dbReference type="GO" id="GO:0005576">
    <property type="term" value="C:extracellular region"/>
    <property type="evidence" value="ECO:0007669"/>
    <property type="project" value="UniProtKB-SubCell"/>
</dbReference>
<sequence>MACLMVCVCVCVYVCVCVVCVCVCSTDINECELSEKLCRNGQCVNMIGRYQCSCDTGYKSTEDRLACVDIDECTIQNGGCETFCTNSEGSYECSCRSGYALMPDLRTCTGQ</sequence>
<keyword evidence="5" id="KW-0677">Repeat</keyword>
<evidence type="ECO:0000256" key="5">
    <source>
        <dbReference type="ARBA" id="ARBA00022737"/>
    </source>
</evidence>
<dbReference type="PROSITE" id="PS01187">
    <property type="entry name" value="EGF_CA"/>
    <property type="match status" value="1"/>
</dbReference>
<evidence type="ECO:0000259" key="11">
    <source>
        <dbReference type="PROSITE" id="PS50026"/>
    </source>
</evidence>
<evidence type="ECO:0000256" key="3">
    <source>
        <dbReference type="ARBA" id="ARBA00022536"/>
    </source>
</evidence>
<dbReference type="CDD" id="cd00054">
    <property type="entry name" value="EGF_CA"/>
    <property type="match status" value="1"/>
</dbReference>
<dbReference type="Gene3D" id="2.10.25.10">
    <property type="entry name" value="Laminin"/>
    <property type="match status" value="2"/>
</dbReference>
<evidence type="ECO:0000256" key="6">
    <source>
        <dbReference type="ARBA" id="ARBA00022837"/>
    </source>
</evidence>
<keyword evidence="13" id="KW-1185">Reference proteome</keyword>
<name>A0A4W5MC58_9TELE</name>
<evidence type="ECO:0000256" key="9">
    <source>
        <dbReference type="PROSITE-ProRule" id="PRU00076"/>
    </source>
</evidence>
<protein>
    <recommendedName>
        <fullName evidence="11">EGF-like domain-containing protein</fullName>
    </recommendedName>
</protein>
<reference evidence="12" key="3">
    <citation type="submission" date="2025-09" db="UniProtKB">
        <authorList>
            <consortium name="Ensembl"/>
        </authorList>
    </citation>
    <scope>IDENTIFICATION</scope>
</reference>
<dbReference type="InterPro" id="IPR049883">
    <property type="entry name" value="NOTCH1_EGF-like"/>
</dbReference>
<dbReference type="SMART" id="SM00179">
    <property type="entry name" value="EGF_CA"/>
    <property type="match status" value="2"/>
</dbReference>
<evidence type="ECO:0000313" key="12">
    <source>
        <dbReference type="Ensembl" id="ENSHHUP00000035393.1"/>
    </source>
</evidence>
<dbReference type="FunFam" id="2.10.25.10:FF:000003">
    <property type="entry name" value="fibrillin-1 isoform X1"/>
    <property type="match status" value="1"/>
</dbReference>
<dbReference type="GeneTree" id="ENSGT00950000183158"/>
<keyword evidence="6" id="KW-0106">Calcium</keyword>
<proteinExistence type="predicted"/>
<keyword evidence="8" id="KW-0325">Glycoprotein</keyword>
<keyword evidence="4 10" id="KW-0732">Signal</keyword>
<evidence type="ECO:0000256" key="7">
    <source>
        <dbReference type="ARBA" id="ARBA00023157"/>
    </source>
</evidence>
<accession>A0A4W5MC58</accession>
<dbReference type="PROSITE" id="PS50026">
    <property type="entry name" value="EGF_3"/>
    <property type="match status" value="1"/>
</dbReference>
<reference evidence="12" key="2">
    <citation type="submission" date="2025-08" db="UniProtKB">
        <authorList>
            <consortium name="Ensembl"/>
        </authorList>
    </citation>
    <scope>IDENTIFICATION</scope>
</reference>
<evidence type="ECO:0000256" key="2">
    <source>
        <dbReference type="ARBA" id="ARBA00022525"/>
    </source>
</evidence>
<keyword evidence="7" id="KW-1015">Disulfide bond</keyword>
<evidence type="ECO:0000256" key="10">
    <source>
        <dbReference type="SAM" id="SignalP"/>
    </source>
</evidence>
<dbReference type="InterPro" id="IPR000742">
    <property type="entry name" value="EGF"/>
</dbReference>
<dbReference type="InterPro" id="IPR052080">
    <property type="entry name" value="vWF_C/EGF_Fibrillin"/>
</dbReference>
<dbReference type="InterPro" id="IPR000152">
    <property type="entry name" value="EGF-type_Asp/Asn_hydroxyl_site"/>
</dbReference>
<keyword evidence="2" id="KW-0964">Secreted</keyword>
<dbReference type="GO" id="GO:0005509">
    <property type="term" value="F:calcium ion binding"/>
    <property type="evidence" value="ECO:0007669"/>
    <property type="project" value="InterPro"/>
</dbReference>
<dbReference type="PROSITE" id="PS01186">
    <property type="entry name" value="EGF_2"/>
    <property type="match status" value="2"/>
</dbReference>
<dbReference type="Ensembl" id="ENSHHUT00000036815.1">
    <property type="protein sequence ID" value="ENSHHUP00000035393.1"/>
    <property type="gene ID" value="ENSHHUG00000022271.1"/>
</dbReference>
<evidence type="ECO:0000256" key="8">
    <source>
        <dbReference type="ARBA" id="ARBA00023180"/>
    </source>
</evidence>
<dbReference type="InterPro" id="IPR018097">
    <property type="entry name" value="EGF_Ca-bd_CS"/>
</dbReference>
<evidence type="ECO:0000256" key="4">
    <source>
        <dbReference type="ARBA" id="ARBA00022729"/>
    </source>
</evidence>
<dbReference type="PROSITE" id="PS00010">
    <property type="entry name" value="ASX_HYDROXYL"/>
    <property type="match status" value="2"/>
</dbReference>
<reference evidence="13" key="1">
    <citation type="submission" date="2018-06" db="EMBL/GenBank/DDBJ databases">
        <title>Genome assembly of Danube salmon.</title>
        <authorList>
            <person name="Macqueen D.J."/>
            <person name="Gundappa M.K."/>
        </authorList>
    </citation>
    <scope>NUCLEOTIDE SEQUENCE [LARGE SCALE GENOMIC DNA]</scope>
</reference>
<dbReference type="SMART" id="SM00181">
    <property type="entry name" value="EGF"/>
    <property type="match status" value="2"/>
</dbReference>
<organism evidence="12 13">
    <name type="scientific">Hucho hucho</name>
    <name type="common">huchen</name>
    <dbReference type="NCBI Taxonomy" id="62062"/>
    <lineage>
        <taxon>Eukaryota</taxon>
        <taxon>Metazoa</taxon>
        <taxon>Chordata</taxon>
        <taxon>Craniata</taxon>
        <taxon>Vertebrata</taxon>
        <taxon>Euteleostomi</taxon>
        <taxon>Actinopterygii</taxon>
        <taxon>Neopterygii</taxon>
        <taxon>Teleostei</taxon>
        <taxon>Protacanthopterygii</taxon>
        <taxon>Salmoniformes</taxon>
        <taxon>Salmonidae</taxon>
        <taxon>Salmoninae</taxon>
        <taxon>Hucho</taxon>
    </lineage>
</organism>
<dbReference type="PANTHER" id="PTHR47333">
    <property type="entry name" value="VON WILLEBRAND FACTOR C AND EGF DOMAIN-CONTAINING PROTEIN"/>
    <property type="match status" value="1"/>
</dbReference>
<dbReference type="STRING" id="62062.ENSHHUP00000035393"/>
<keyword evidence="3 9" id="KW-0245">EGF-like domain</keyword>
<dbReference type="FunFam" id="2.10.25.10:FF:000008">
    <property type="entry name" value="Signal peptide, CUB domain, EGF-like 2"/>
    <property type="match status" value="1"/>
</dbReference>
<dbReference type="PANTHER" id="PTHR47333:SF4">
    <property type="entry name" value="EGF-LIKE DOMAIN-CONTAINING PROTEIN"/>
    <property type="match status" value="1"/>
</dbReference>
<feature type="signal peptide" evidence="10">
    <location>
        <begin position="1"/>
        <end position="17"/>
    </location>
</feature>